<protein>
    <submittedName>
        <fullName evidence="2">Uncharacterized protein</fullName>
    </submittedName>
</protein>
<reference evidence="3" key="2">
    <citation type="submission" date="2015-01" db="EMBL/GenBank/DDBJ databases">
        <title>Evolutionary Origins and Diversification of the Mycorrhizal Mutualists.</title>
        <authorList>
            <consortium name="DOE Joint Genome Institute"/>
            <consortium name="Mycorrhizal Genomics Consortium"/>
            <person name="Kohler A."/>
            <person name="Kuo A."/>
            <person name="Nagy L.G."/>
            <person name="Floudas D."/>
            <person name="Copeland A."/>
            <person name="Barry K.W."/>
            <person name="Cichocki N."/>
            <person name="Veneault-Fourrey C."/>
            <person name="LaButti K."/>
            <person name="Lindquist E.A."/>
            <person name="Lipzen A."/>
            <person name="Lundell T."/>
            <person name="Morin E."/>
            <person name="Murat C."/>
            <person name="Riley R."/>
            <person name="Ohm R."/>
            <person name="Sun H."/>
            <person name="Tunlid A."/>
            <person name="Henrissat B."/>
            <person name="Grigoriev I.V."/>
            <person name="Hibbett D.S."/>
            <person name="Martin F."/>
        </authorList>
    </citation>
    <scope>NUCLEOTIDE SEQUENCE [LARGE SCALE GENOMIC DNA]</scope>
    <source>
        <strain evidence="3">LaAM-08-1</strain>
    </source>
</reference>
<dbReference type="AlphaFoldDB" id="A0A0C9Y0H0"/>
<proteinExistence type="predicted"/>
<sequence>MFNLGVNNNPQPNPQPPPPSTSPRHPHTTAFTSDHDHPRSYQVSPPALSPPTTTTWPPNTQRSSPRHQATLLTATTRIPTPTTHHLAPIAHKRGGPRRCPPMTTSLTLTITTRPPMSPITIPRSHTPGATSLLAMWQPNDERHQSSFIMSFML</sequence>
<evidence type="ECO:0000256" key="1">
    <source>
        <dbReference type="SAM" id="MobiDB-lite"/>
    </source>
</evidence>
<accession>A0A0C9Y0H0</accession>
<evidence type="ECO:0000313" key="3">
    <source>
        <dbReference type="Proteomes" id="UP000054477"/>
    </source>
</evidence>
<evidence type="ECO:0000313" key="2">
    <source>
        <dbReference type="EMBL" id="KIK01508.1"/>
    </source>
</evidence>
<feature type="region of interest" description="Disordered" evidence="1">
    <location>
        <begin position="1"/>
        <end position="67"/>
    </location>
</feature>
<feature type="compositionally biased region" description="Pro residues" evidence="1">
    <location>
        <begin position="11"/>
        <end position="21"/>
    </location>
</feature>
<reference evidence="2 3" key="1">
    <citation type="submission" date="2014-04" db="EMBL/GenBank/DDBJ databases">
        <authorList>
            <consortium name="DOE Joint Genome Institute"/>
            <person name="Kuo A."/>
            <person name="Kohler A."/>
            <person name="Nagy L.G."/>
            <person name="Floudas D."/>
            <person name="Copeland A."/>
            <person name="Barry K.W."/>
            <person name="Cichocki N."/>
            <person name="Veneault-Fourrey C."/>
            <person name="LaButti K."/>
            <person name="Lindquist E.A."/>
            <person name="Lipzen A."/>
            <person name="Lundell T."/>
            <person name="Morin E."/>
            <person name="Murat C."/>
            <person name="Sun H."/>
            <person name="Tunlid A."/>
            <person name="Henrissat B."/>
            <person name="Grigoriev I.V."/>
            <person name="Hibbett D.S."/>
            <person name="Martin F."/>
            <person name="Nordberg H.P."/>
            <person name="Cantor M.N."/>
            <person name="Hua S.X."/>
        </authorList>
    </citation>
    <scope>NUCLEOTIDE SEQUENCE [LARGE SCALE GENOMIC DNA]</scope>
    <source>
        <strain evidence="2 3">LaAM-08-1</strain>
    </source>
</reference>
<keyword evidence="3" id="KW-1185">Reference proteome</keyword>
<dbReference type="EMBL" id="KN838606">
    <property type="protein sequence ID" value="KIK01508.1"/>
    <property type="molecule type" value="Genomic_DNA"/>
</dbReference>
<organism evidence="2 3">
    <name type="scientific">Laccaria amethystina LaAM-08-1</name>
    <dbReference type="NCBI Taxonomy" id="1095629"/>
    <lineage>
        <taxon>Eukaryota</taxon>
        <taxon>Fungi</taxon>
        <taxon>Dikarya</taxon>
        <taxon>Basidiomycota</taxon>
        <taxon>Agaricomycotina</taxon>
        <taxon>Agaricomycetes</taxon>
        <taxon>Agaricomycetidae</taxon>
        <taxon>Agaricales</taxon>
        <taxon>Agaricineae</taxon>
        <taxon>Hydnangiaceae</taxon>
        <taxon>Laccaria</taxon>
    </lineage>
</organism>
<dbReference type="HOGENOM" id="CLU_1713565_0_0_1"/>
<gene>
    <name evidence="2" type="ORF">K443DRAFT_6896</name>
</gene>
<feature type="compositionally biased region" description="Low complexity" evidence="1">
    <location>
        <begin position="50"/>
        <end position="60"/>
    </location>
</feature>
<dbReference type="Proteomes" id="UP000054477">
    <property type="component" value="Unassembled WGS sequence"/>
</dbReference>
<name>A0A0C9Y0H0_9AGAR</name>